<dbReference type="InterPro" id="IPR006689">
    <property type="entry name" value="Small_GTPase_ARF/SAR"/>
</dbReference>
<dbReference type="EMBL" id="JAACJO010000013">
    <property type="protein sequence ID" value="KAF5351012.1"/>
    <property type="molecule type" value="Genomic_DNA"/>
</dbReference>
<dbReference type="OrthoDB" id="427186at2759"/>
<evidence type="ECO:0000256" key="3">
    <source>
        <dbReference type="PIRSR" id="PIRSR606689-1"/>
    </source>
</evidence>
<evidence type="ECO:0008006" key="7">
    <source>
        <dbReference type="Google" id="ProtNLM"/>
    </source>
</evidence>
<evidence type="ECO:0000313" key="5">
    <source>
        <dbReference type="EMBL" id="KAF5351012.1"/>
    </source>
</evidence>
<keyword evidence="4" id="KW-0460">Magnesium</keyword>
<feature type="binding site" evidence="4">
    <location>
        <position position="31"/>
    </location>
    <ligand>
        <name>Mg(2+)</name>
        <dbReference type="ChEBI" id="CHEBI:18420"/>
    </ligand>
</feature>
<accession>A0A8H5FW89</accession>
<dbReference type="Gene3D" id="3.40.50.300">
    <property type="entry name" value="P-loop containing nucleotide triphosphate hydrolases"/>
    <property type="match status" value="1"/>
</dbReference>
<keyword evidence="4" id="KW-0479">Metal-binding</keyword>
<name>A0A8H5FW89_9AGAR</name>
<dbReference type="SUPFAM" id="SSF52540">
    <property type="entry name" value="P-loop containing nucleoside triphosphate hydrolases"/>
    <property type="match status" value="1"/>
</dbReference>
<feature type="binding site" evidence="3">
    <location>
        <begin position="24"/>
        <end position="31"/>
    </location>
    <ligand>
        <name>GTP</name>
        <dbReference type="ChEBI" id="CHEBI:37565"/>
    </ligand>
</feature>
<dbReference type="GO" id="GO:0003924">
    <property type="term" value="F:GTPase activity"/>
    <property type="evidence" value="ECO:0007669"/>
    <property type="project" value="InterPro"/>
</dbReference>
<dbReference type="InterPro" id="IPR027417">
    <property type="entry name" value="P-loop_NTPase"/>
</dbReference>
<dbReference type="InterPro" id="IPR024156">
    <property type="entry name" value="Small_GTPase_ARF"/>
</dbReference>
<evidence type="ECO:0000256" key="2">
    <source>
        <dbReference type="ARBA" id="ARBA00023134"/>
    </source>
</evidence>
<dbReference type="SMART" id="SM00177">
    <property type="entry name" value="ARF"/>
    <property type="match status" value="1"/>
</dbReference>
<dbReference type="GO" id="GO:0005525">
    <property type="term" value="F:GTP binding"/>
    <property type="evidence" value="ECO:0007669"/>
    <property type="project" value="UniProtKB-KW"/>
</dbReference>
<keyword evidence="6" id="KW-1185">Reference proteome</keyword>
<feature type="binding site" evidence="4">
    <location>
        <position position="48"/>
    </location>
    <ligand>
        <name>Mg(2+)</name>
        <dbReference type="ChEBI" id="CHEBI:18420"/>
    </ligand>
</feature>
<gene>
    <name evidence="5" type="ORF">D9756_008370</name>
</gene>
<dbReference type="SMART" id="SM00178">
    <property type="entry name" value="SAR"/>
    <property type="match status" value="1"/>
</dbReference>
<feature type="binding site" evidence="3">
    <location>
        <begin position="162"/>
        <end position="165"/>
    </location>
    <ligand>
        <name>GTP</name>
        <dbReference type="ChEBI" id="CHEBI:37565"/>
    </ligand>
</feature>
<sequence length="438" mass="49472">MSFIRRFIDRIYGKSDQYTVTFAGLDAAGKTTLLYLLKLNEVINTIPTLGFNVETFKPPTLAKDGTVRTAAHEICGWDAGTGCAGPRYMVNLLQWYIDRADALVWVVDSWDRERLQESTEALAEVLRVYGRRQDHIQKSEKNLSAESIAMKPKRIPILVLANKQELPDKMSVDEIRRAFASVLSGTICAVYPTTSMAGLSAESGIPQAFDWLNLTIEISREQLKNIAVQQEAIGGSPLTGGGAGEKELSHQLSVRTPGNLAPKLDFWLSRLEEEKLAPEEFLQKFEEVALLDWDHYTHIRLAYHVLTIHGRQKGKDMLFDGIAKYTSQSKGLQTTGKSFHFTMTYFWIQIVHFSIQNMSQEFTPNADENQPRAWVDDFARFLVVNPFVVDGSLWMDYYSKEVIMTPIAKKQMVLPDKKHLPSVVTRDSVAKLVPNLPL</sequence>
<feature type="binding site" evidence="3">
    <location>
        <position position="85"/>
    </location>
    <ligand>
        <name>GTP</name>
        <dbReference type="ChEBI" id="CHEBI:37565"/>
    </ligand>
</feature>
<dbReference type="Proteomes" id="UP000559027">
    <property type="component" value="Unassembled WGS sequence"/>
</dbReference>
<protein>
    <recommendedName>
        <fullName evidence="7">ADP-ribosylation factor</fullName>
    </recommendedName>
</protein>
<organism evidence="5 6">
    <name type="scientific">Leucocoprinus leucothites</name>
    <dbReference type="NCBI Taxonomy" id="201217"/>
    <lineage>
        <taxon>Eukaryota</taxon>
        <taxon>Fungi</taxon>
        <taxon>Dikarya</taxon>
        <taxon>Basidiomycota</taxon>
        <taxon>Agaricomycotina</taxon>
        <taxon>Agaricomycetes</taxon>
        <taxon>Agaricomycetidae</taxon>
        <taxon>Agaricales</taxon>
        <taxon>Agaricineae</taxon>
        <taxon>Agaricaceae</taxon>
        <taxon>Leucocoprinus</taxon>
    </lineage>
</organism>
<keyword evidence="2 3" id="KW-0342">GTP-binding</keyword>
<comment type="caution">
    <text evidence="5">The sequence shown here is derived from an EMBL/GenBank/DDBJ whole genome shotgun (WGS) entry which is preliminary data.</text>
</comment>
<dbReference type="PANTHER" id="PTHR11711">
    <property type="entry name" value="ADP RIBOSYLATION FACTOR-RELATED"/>
    <property type="match status" value="1"/>
</dbReference>
<dbReference type="GO" id="GO:0046872">
    <property type="term" value="F:metal ion binding"/>
    <property type="evidence" value="ECO:0007669"/>
    <property type="project" value="UniProtKB-KW"/>
</dbReference>
<evidence type="ECO:0000256" key="1">
    <source>
        <dbReference type="ARBA" id="ARBA00022741"/>
    </source>
</evidence>
<proteinExistence type="predicted"/>
<dbReference type="PROSITE" id="PS51417">
    <property type="entry name" value="ARF"/>
    <property type="match status" value="1"/>
</dbReference>
<reference evidence="5 6" key="1">
    <citation type="journal article" date="2020" name="ISME J.">
        <title>Uncovering the hidden diversity of litter-decomposition mechanisms in mushroom-forming fungi.</title>
        <authorList>
            <person name="Floudas D."/>
            <person name="Bentzer J."/>
            <person name="Ahren D."/>
            <person name="Johansson T."/>
            <person name="Persson P."/>
            <person name="Tunlid A."/>
        </authorList>
    </citation>
    <scope>NUCLEOTIDE SEQUENCE [LARGE SCALE GENOMIC DNA]</scope>
    <source>
        <strain evidence="5 6">CBS 146.42</strain>
    </source>
</reference>
<dbReference type="PROSITE" id="PS51419">
    <property type="entry name" value="RAB"/>
    <property type="match status" value="1"/>
</dbReference>
<evidence type="ECO:0000313" key="6">
    <source>
        <dbReference type="Proteomes" id="UP000559027"/>
    </source>
</evidence>
<dbReference type="AlphaFoldDB" id="A0A8H5FW89"/>
<dbReference type="Pfam" id="PF00025">
    <property type="entry name" value="Arf"/>
    <property type="match status" value="1"/>
</dbReference>
<evidence type="ECO:0000256" key="4">
    <source>
        <dbReference type="PIRSR" id="PIRSR606689-2"/>
    </source>
</evidence>
<keyword evidence="1 3" id="KW-0547">Nucleotide-binding</keyword>